<keyword evidence="8" id="KW-0511">Multifunctional enzyme</keyword>
<keyword evidence="7" id="KW-0443">Lipid metabolism</keyword>
<dbReference type="InterPro" id="IPR001227">
    <property type="entry name" value="Ac_transferase_dom_sf"/>
</dbReference>
<dbReference type="Gene3D" id="3.60.130.10">
    <property type="entry name" value="Clavaminate synthase-like"/>
    <property type="match status" value="1"/>
</dbReference>
<evidence type="ECO:0000256" key="3">
    <source>
        <dbReference type="ARBA" id="ARBA00022553"/>
    </source>
</evidence>
<dbReference type="InterPro" id="IPR001242">
    <property type="entry name" value="Condensation_dom"/>
</dbReference>
<dbReference type="Gene3D" id="1.10.1200.10">
    <property type="entry name" value="ACP-like"/>
    <property type="match status" value="1"/>
</dbReference>
<dbReference type="Gene3D" id="3.30.70.3290">
    <property type="match status" value="1"/>
</dbReference>
<feature type="domain" description="Carrier" evidence="10">
    <location>
        <begin position="1411"/>
        <end position="1486"/>
    </location>
</feature>
<dbReference type="EC" id="2.3.1.41" evidence="12"/>
<dbReference type="Pfam" id="PF02801">
    <property type="entry name" value="Ketoacyl-synt_C"/>
    <property type="match status" value="1"/>
</dbReference>
<dbReference type="InterPro" id="IPR016035">
    <property type="entry name" value="Acyl_Trfase/lysoPLipase"/>
</dbReference>
<dbReference type="InterPro" id="IPR036736">
    <property type="entry name" value="ACP-like_sf"/>
</dbReference>
<evidence type="ECO:0000259" key="10">
    <source>
        <dbReference type="PROSITE" id="PS50075"/>
    </source>
</evidence>
<dbReference type="SUPFAM" id="SSF52151">
    <property type="entry name" value="FabD/lysophospholipase-like"/>
    <property type="match status" value="1"/>
</dbReference>
<dbReference type="CDD" id="cd19531">
    <property type="entry name" value="LCL_NRPS-like"/>
    <property type="match status" value="1"/>
</dbReference>
<dbReference type="SMART" id="SM00827">
    <property type="entry name" value="PKS_AT"/>
    <property type="match status" value="1"/>
</dbReference>
<dbReference type="OrthoDB" id="9778690at2"/>
<dbReference type="InterPro" id="IPR013968">
    <property type="entry name" value="PKS_KR"/>
</dbReference>
<proteinExistence type="predicted"/>
<evidence type="ECO:0000256" key="4">
    <source>
        <dbReference type="ARBA" id="ARBA00022679"/>
    </source>
</evidence>
<dbReference type="GO" id="GO:0031177">
    <property type="term" value="F:phosphopantetheine binding"/>
    <property type="evidence" value="ECO:0007669"/>
    <property type="project" value="InterPro"/>
</dbReference>
<dbReference type="CDD" id="cd00833">
    <property type="entry name" value="PKS"/>
    <property type="match status" value="1"/>
</dbReference>
<dbReference type="RefSeq" id="WP_066410117.1">
    <property type="nucleotide sequence ID" value="NZ_FKBS01000012.1"/>
</dbReference>
<dbReference type="SMART" id="SM00823">
    <property type="entry name" value="PKS_PP"/>
    <property type="match status" value="1"/>
</dbReference>
<dbReference type="PROSITE" id="PS50075">
    <property type="entry name" value="CARRIER"/>
    <property type="match status" value="1"/>
</dbReference>
<gene>
    <name evidence="12" type="primary">wcbR_2</name>
    <name evidence="12" type="ORF">SAMEA1982600_01247</name>
</gene>
<dbReference type="PROSITE" id="PS52004">
    <property type="entry name" value="KS3_2"/>
    <property type="match status" value="1"/>
</dbReference>
<sequence length="2310" mass="245335">MSTPDSDSLDTGTGLEIAIVGMAGRFPGAADPDAFWRNLRDGVQSRTAFSDADLLARGVPQQALDDPGYVRAGIVLDDVAEFDAGFFGYTPREAEQLDPQHRLFLECAWQALEQAGGVGRARNDSVGVYGGSGAGLYLLRHLLPATGLGADSGIADLLGLLNGNSPGSLCARVAYKLDLRGPAVTLQTECSTSLAAVHYACHALWAQDCDMALAGGVWINLMQEQGYQFQEGAILSPDGRCRAFDQDARGTVIGSGAGVVALKRLADALRDGDTVHAVIKGSAVNNDGADKVGFTAPSVAGQAAVIRAALALADVAPASVGYVEAHGTGTTLGDPVEIAALAEAFGADCPPGSCALGSVKTNIGHLDAAAGIAGLIKAALALRHQQLPPSLNFQSPNPRIDFGATPFYVNTSLRPWPRGATPRRAGVSSFGMGGTNVHVVLEEAPVPDVSGAPDDRWQVLPVSAQTPAALNDARTRLARHLEQSPGAPLGDVAWTLQAGRREFAHRDAVVARDAAQAARLLAEPMRQPAAAVRAAPPVAWLFPGSGAQYGGMAAALYRDDEGFRQTLDHCCARLRALTGHDLLPLVLAEGAASETADTALFEVALAQPALFAVEYAMAQWWLRRGVRPDIMLGHSLGEYAAACVAGVFELDDALYVVAERARLLQSLPPGAMTAVALPADALAPVLRETGCDLAAVNGEEVSVLSGPLPAIEAAEAWLAREGHVPRRLHVALASHSAMTEAVTGPLERVVASVPRRAPSIPFVSNLTGARITDEMATDPAYWARHLRGTVRYAQGLDTLYAEPGRVLLEVGPGETLIALARQHPGAGTARALMASLAHPRQRDENGARIAQAVAALWQAGVPVDWRACRANGGRMVPLPTYPFQRKRHWVDATTAASRQAQAGPTYCMTWRRAAAPSRVKTTRGEGPGVAWSGVDASGVDTSGAQNRSLDTSATGCVLWVGPAPDGCIEGLGTRGYTVRHVADTAALPAALARARAEPGGLAQVVWQAPGAGADDLAGIDGLLAVLHALDPSTPPQAASPLGLTVLTRGALDVSGDEPIDPAAAALNGLLKVAQQEYPGLACRLLDLGGAATPAAVLCAELAAWPSGDPATPHPSTVAYRGRQRWLRDVAPLALPPSAPRLRRAGVVLITGGLGGVGLALAGHLAAQWQTRLALLGRNATAQARAPAMQQRLQALEAAGGQVLVCDADVGDPASLQAALALTRARYGALHGVVHAAGADATGMLADWDGAAMAGVLAPKIAGTRALLDALAGQPLDFVLLCSSLASVAGGLGMGAYAAANAYLDGAAAQATRHCDYPVLSVNWDAWRGLGMAAGMEMPDGVGLEGPAGARLFERIVDAAPCAQVLVCTTDLHARLRASGQDLLDGVDEAEAGAATAQTRHPRPSLPTPYAAPRDAAEREVAAVWQERLGLDGIGRDDSFFELGGDSLVAIQVLSRLKKQWGVDVHPSAFFREPTIAALAAQAARARQGGAAARAPVELAPLQHGDVLPLSPMQRRLWLVQRLADPAQDSALSAYNISARLDIEGRVEPDLVARAIGTIIERHQALRTVYDEDEDGNPLARAVAAPTLNLPVHDLRDATAADRQAREAALFDTLRGTPLPLDAAPLLRACMLRLAPTRSRLLVAVHHIAFDGWSISVFARELSGIYQALAQERPLTLAPPAVQYADYAAWEARRHTPQALQASRAFWRDYLAGAPAVSSPPSERPRPAVASHRGGCVPLQLPPELADGLRRVARGSGTSLFNVLIAAFFLVMHRAADARDLVVGTDVAGRDHPWLEHSIGFFVNVVPLRSRLDDAPPSFLPWLAHTAGQVSAAMDHRHVPFDEIVDMAGAPRSRGHNPLLQMLFVLQNTPAARFELGEASVQILPQGENDAKFDLAVFVTEQPAGLACEWVYASDLYSEATAREYAAAWHGLLTRIADTPDLDIAPFVSRNKEKVGMRTALANSKANKLARLAAGAAQRPDSAAQVATRPFDEGRLLPLVIEPAQPGLDAVAWARANAGQIEQWVARHGGLLFRDFGLKTPQQFESFAEAIEPQLFGSYGDLPKKEGGRNTYRSTPYPEKQMILYHNESAHLERWPRKQWFFCELPSPSGGATPIVDCREMLTRLPQHVVERFEQHGLLYVRTFTPRLDVDWRDFYKTSDRAQVESRLAAAGTQWRWLDADTLQTRTQCPAIIRHPVTGERSFFNQVQLHHSACLEEDVREDLLSLVGAERMPRQVYYGDGSVIPDDVMRIVGEAYEACAVRFQWRQGDIVMLDNMLAAHARDPYQGPRKIVVAMGEMVDRSSLDLAEQAQ</sequence>
<dbReference type="InterPro" id="IPR042098">
    <property type="entry name" value="TauD-like_sf"/>
</dbReference>
<dbReference type="Gene3D" id="3.30.559.10">
    <property type="entry name" value="Chloramphenicol acetyltransferase-like domain"/>
    <property type="match status" value="1"/>
</dbReference>
<keyword evidence="6" id="KW-0560">Oxidoreductase</keyword>
<feature type="region of interest" description="Disordered" evidence="9">
    <location>
        <begin position="1391"/>
        <end position="1410"/>
    </location>
</feature>
<dbReference type="CDD" id="cd08953">
    <property type="entry name" value="KR_2_SDR_x"/>
    <property type="match status" value="1"/>
</dbReference>
<evidence type="ECO:0000256" key="1">
    <source>
        <dbReference type="ARBA" id="ARBA00001957"/>
    </source>
</evidence>
<dbReference type="Pfam" id="PF02668">
    <property type="entry name" value="TauD"/>
    <property type="match status" value="1"/>
</dbReference>
<organism evidence="12 13">
    <name type="scientific">Bordetella ansorpii</name>
    <dbReference type="NCBI Taxonomy" id="288768"/>
    <lineage>
        <taxon>Bacteria</taxon>
        <taxon>Pseudomonadati</taxon>
        <taxon>Pseudomonadota</taxon>
        <taxon>Betaproteobacteria</taxon>
        <taxon>Burkholderiales</taxon>
        <taxon>Alcaligenaceae</taxon>
        <taxon>Bordetella</taxon>
    </lineage>
</organism>
<dbReference type="PANTHER" id="PTHR43775:SF51">
    <property type="entry name" value="INACTIVE PHENOLPHTHIOCEROL SYNTHESIS POLYKETIDE SYNTHASE TYPE I PKS1-RELATED"/>
    <property type="match status" value="1"/>
</dbReference>
<dbReference type="InterPro" id="IPR006162">
    <property type="entry name" value="Ppantetheine_attach_site"/>
</dbReference>
<evidence type="ECO:0000256" key="5">
    <source>
        <dbReference type="ARBA" id="ARBA00022832"/>
    </source>
</evidence>
<dbReference type="SMART" id="SM00825">
    <property type="entry name" value="PKS_KS"/>
    <property type="match status" value="1"/>
</dbReference>
<evidence type="ECO:0000313" key="13">
    <source>
        <dbReference type="Proteomes" id="UP000077037"/>
    </source>
</evidence>
<dbReference type="SUPFAM" id="SSF52777">
    <property type="entry name" value="CoA-dependent acyltransferases"/>
    <property type="match status" value="2"/>
</dbReference>
<dbReference type="InterPro" id="IPR016036">
    <property type="entry name" value="Malonyl_transacylase_ACP-bd"/>
</dbReference>
<dbReference type="GO" id="GO:0016706">
    <property type="term" value="F:2-oxoglutarate-dependent dioxygenase activity"/>
    <property type="evidence" value="ECO:0007669"/>
    <property type="project" value="UniProtKB-ARBA"/>
</dbReference>
<dbReference type="SUPFAM" id="SSF51735">
    <property type="entry name" value="NAD(P)-binding Rossmann-fold domains"/>
    <property type="match status" value="2"/>
</dbReference>
<keyword evidence="5" id="KW-0276">Fatty acid metabolism</keyword>
<dbReference type="Pfam" id="PF00698">
    <property type="entry name" value="Acyl_transf_1"/>
    <property type="match status" value="1"/>
</dbReference>
<evidence type="ECO:0000259" key="11">
    <source>
        <dbReference type="PROSITE" id="PS52004"/>
    </source>
</evidence>
<evidence type="ECO:0000256" key="8">
    <source>
        <dbReference type="ARBA" id="ARBA00023268"/>
    </source>
</evidence>
<evidence type="ECO:0000256" key="2">
    <source>
        <dbReference type="ARBA" id="ARBA00022450"/>
    </source>
</evidence>
<dbReference type="SUPFAM" id="SSF47336">
    <property type="entry name" value="ACP-like"/>
    <property type="match status" value="1"/>
</dbReference>
<comment type="cofactor">
    <cofactor evidence="1">
        <name>pantetheine 4'-phosphate</name>
        <dbReference type="ChEBI" id="CHEBI:47942"/>
    </cofactor>
</comment>
<accession>A0A157MFU1</accession>
<evidence type="ECO:0000256" key="7">
    <source>
        <dbReference type="ARBA" id="ARBA00023098"/>
    </source>
</evidence>
<dbReference type="FunFam" id="3.40.47.10:FF:000042">
    <property type="entry name" value="Polyketide synthase Pks13"/>
    <property type="match status" value="1"/>
</dbReference>
<dbReference type="InterPro" id="IPR009081">
    <property type="entry name" value="PP-bd_ACP"/>
</dbReference>
<dbReference type="Pfam" id="PF08659">
    <property type="entry name" value="KR"/>
    <property type="match status" value="1"/>
</dbReference>
<dbReference type="Gene3D" id="3.30.559.30">
    <property type="entry name" value="Nonribosomal peptide synthetase, condensation domain"/>
    <property type="match status" value="1"/>
</dbReference>
<dbReference type="Gene3D" id="3.30.70.250">
    <property type="entry name" value="Malonyl-CoA ACP transacylase, ACP-binding"/>
    <property type="match status" value="1"/>
</dbReference>
<dbReference type="SMART" id="SM00822">
    <property type="entry name" value="PKS_KR"/>
    <property type="match status" value="1"/>
</dbReference>
<dbReference type="GO" id="GO:0044550">
    <property type="term" value="P:secondary metabolite biosynthetic process"/>
    <property type="evidence" value="ECO:0007669"/>
    <property type="project" value="UniProtKB-ARBA"/>
</dbReference>
<dbReference type="Gene3D" id="3.40.366.10">
    <property type="entry name" value="Malonyl-Coenzyme A Acyl Carrier Protein, domain 2"/>
    <property type="match status" value="1"/>
</dbReference>
<dbReference type="InterPro" id="IPR020806">
    <property type="entry name" value="PKS_PP-bd"/>
</dbReference>
<dbReference type="SUPFAM" id="SSF55048">
    <property type="entry name" value="Probable ACP-binding domain of malonyl-CoA ACP transacylase"/>
    <property type="match status" value="1"/>
</dbReference>
<feature type="domain" description="Ketosynthase family 3 (KS3)" evidence="11">
    <location>
        <begin position="14"/>
        <end position="443"/>
    </location>
</feature>
<dbReference type="Pfam" id="PF22621">
    <property type="entry name" value="CurL-like_PKS_C"/>
    <property type="match status" value="1"/>
</dbReference>
<reference evidence="12 13" key="1">
    <citation type="submission" date="2016-03" db="EMBL/GenBank/DDBJ databases">
        <authorList>
            <consortium name="Pathogen Informatics"/>
        </authorList>
    </citation>
    <scope>NUCLEOTIDE SEQUENCE [LARGE SCALE GENOMIC DNA]</scope>
    <source>
        <strain evidence="12 13">NCTC13364</strain>
    </source>
</reference>
<keyword evidence="2" id="KW-0596">Phosphopantetheine</keyword>
<dbReference type="SUPFAM" id="SSF53901">
    <property type="entry name" value="Thiolase-like"/>
    <property type="match status" value="1"/>
</dbReference>
<dbReference type="FunFam" id="1.10.1200.10:FF:000016">
    <property type="entry name" value="Non-ribosomal peptide synthase"/>
    <property type="match status" value="1"/>
</dbReference>
<keyword evidence="4 12" id="KW-0808">Transferase</keyword>
<dbReference type="InterPro" id="IPR014043">
    <property type="entry name" value="Acyl_transferase_dom"/>
</dbReference>
<dbReference type="InterPro" id="IPR016039">
    <property type="entry name" value="Thiolase-like"/>
</dbReference>
<dbReference type="InterPro" id="IPR057326">
    <property type="entry name" value="KR_dom"/>
</dbReference>
<dbReference type="Pfam" id="PF00109">
    <property type="entry name" value="ketoacyl-synt"/>
    <property type="match status" value="1"/>
</dbReference>
<protein>
    <submittedName>
        <fullName evidence="12">Polyketide synthase</fullName>
        <ecNumber evidence="12">2.3.1.41</ecNumber>
    </submittedName>
</protein>
<keyword evidence="3" id="KW-0597">Phosphoprotein</keyword>
<dbReference type="InterPro" id="IPR014030">
    <property type="entry name" value="Ketoacyl_synth_N"/>
</dbReference>
<dbReference type="Gene3D" id="3.40.50.720">
    <property type="entry name" value="NAD(P)-binding Rossmann-like Domain"/>
    <property type="match status" value="1"/>
</dbReference>
<dbReference type="GO" id="GO:0004312">
    <property type="term" value="F:fatty acid synthase activity"/>
    <property type="evidence" value="ECO:0007669"/>
    <property type="project" value="TreeGrafter"/>
</dbReference>
<evidence type="ECO:0000256" key="9">
    <source>
        <dbReference type="SAM" id="MobiDB-lite"/>
    </source>
</evidence>
<dbReference type="InterPro" id="IPR003819">
    <property type="entry name" value="TauD/TfdA-like"/>
</dbReference>
<dbReference type="InterPro" id="IPR020841">
    <property type="entry name" value="PKS_Beta-ketoAc_synthase_dom"/>
</dbReference>
<dbReference type="GO" id="GO:0006633">
    <property type="term" value="P:fatty acid biosynthetic process"/>
    <property type="evidence" value="ECO:0007669"/>
    <property type="project" value="TreeGrafter"/>
</dbReference>
<name>A0A157MFU1_9BORD</name>
<dbReference type="Pfam" id="PF00550">
    <property type="entry name" value="PP-binding"/>
    <property type="match status" value="1"/>
</dbReference>
<dbReference type="InterPro" id="IPR014031">
    <property type="entry name" value="Ketoacyl_synth_C"/>
</dbReference>
<keyword evidence="12" id="KW-0012">Acyltransferase</keyword>
<dbReference type="PROSITE" id="PS00012">
    <property type="entry name" value="PHOSPHOPANTETHEINE"/>
    <property type="match status" value="1"/>
</dbReference>
<dbReference type="SUPFAM" id="SSF51197">
    <property type="entry name" value="Clavaminate synthase-like"/>
    <property type="match status" value="1"/>
</dbReference>
<evidence type="ECO:0000313" key="12">
    <source>
        <dbReference type="EMBL" id="SAI07982.1"/>
    </source>
</evidence>
<dbReference type="Gene3D" id="3.40.47.10">
    <property type="match status" value="1"/>
</dbReference>
<dbReference type="EMBL" id="FKBS01000012">
    <property type="protein sequence ID" value="SAI07982.1"/>
    <property type="molecule type" value="Genomic_DNA"/>
</dbReference>
<evidence type="ECO:0000256" key="6">
    <source>
        <dbReference type="ARBA" id="ARBA00023002"/>
    </source>
</evidence>
<dbReference type="InterPro" id="IPR023213">
    <property type="entry name" value="CAT-like_dom_sf"/>
</dbReference>
<dbReference type="Pfam" id="PF00668">
    <property type="entry name" value="Condensation"/>
    <property type="match status" value="1"/>
</dbReference>
<dbReference type="GO" id="GO:0004315">
    <property type="term" value="F:3-oxoacyl-[acyl-carrier-protein] synthase activity"/>
    <property type="evidence" value="ECO:0007669"/>
    <property type="project" value="UniProtKB-EC"/>
</dbReference>
<dbReference type="InterPro" id="IPR036291">
    <property type="entry name" value="NAD(P)-bd_dom_sf"/>
</dbReference>
<dbReference type="Proteomes" id="UP000077037">
    <property type="component" value="Unassembled WGS sequence"/>
</dbReference>
<dbReference type="InterPro" id="IPR050091">
    <property type="entry name" value="PKS_NRPS_Biosynth_Enz"/>
</dbReference>
<dbReference type="PANTHER" id="PTHR43775">
    <property type="entry name" value="FATTY ACID SYNTHASE"/>
    <property type="match status" value="1"/>
</dbReference>